<keyword evidence="2" id="KW-1185">Reference proteome</keyword>
<reference evidence="2" key="1">
    <citation type="journal article" date="2019" name="Int. J. Syst. Evol. Microbiol.">
        <title>The Global Catalogue of Microorganisms (GCM) 10K type strain sequencing project: providing services to taxonomists for standard genome sequencing and annotation.</title>
        <authorList>
            <consortium name="The Broad Institute Genomics Platform"/>
            <consortium name="The Broad Institute Genome Sequencing Center for Infectious Disease"/>
            <person name="Wu L."/>
            <person name="Ma J."/>
        </authorList>
    </citation>
    <scope>NUCLEOTIDE SEQUENCE [LARGE SCALE GENOMIC DNA]</scope>
    <source>
        <strain evidence="2">YJ-61-S</strain>
    </source>
</reference>
<proteinExistence type="predicted"/>
<dbReference type="EMBL" id="JBHSFV010000004">
    <property type="protein sequence ID" value="MFC4634080.1"/>
    <property type="molecule type" value="Genomic_DNA"/>
</dbReference>
<evidence type="ECO:0008006" key="3">
    <source>
        <dbReference type="Google" id="ProtNLM"/>
    </source>
</evidence>
<evidence type="ECO:0000313" key="2">
    <source>
        <dbReference type="Proteomes" id="UP001596043"/>
    </source>
</evidence>
<evidence type="ECO:0000313" key="1">
    <source>
        <dbReference type="EMBL" id="MFC4634080.1"/>
    </source>
</evidence>
<dbReference type="Proteomes" id="UP001596043">
    <property type="component" value="Unassembled WGS sequence"/>
</dbReference>
<dbReference type="RefSeq" id="WP_379978304.1">
    <property type="nucleotide sequence ID" value="NZ_JBHSFV010000004.1"/>
</dbReference>
<gene>
    <name evidence="1" type="ORF">ACFO3O_09190</name>
</gene>
<accession>A0ABV9HWG4</accession>
<protein>
    <recommendedName>
        <fullName evidence="3">DUF4403 family protein</fullName>
    </recommendedName>
</protein>
<organism evidence="1 2">
    <name type="scientific">Dokdonia ponticola</name>
    <dbReference type="NCBI Taxonomy" id="2041041"/>
    <lineage>
        <taxon>Bacteria</taxon>
        <taxon>Pseudomonadati</taxon>
        <taxon>Bacteroidota</taxon>
        <taxon>Flavobacteriia</taxon>
        <taxon>Flavobacteriales</taxon>
        <taxon>Flavobacteriaceae</taxon>
        <taxon>Dokdonia</taxon>
    </lineage>
</organism>
<comment type="caution">
    <text evidence="1">The sequence shown here is derived from an EMBL/GenBank/DDBJ whole genome shotgun (WGS) entry which is preliminary data.</text>
</comment>
<sequence length="328" mass="36978">MKTFCIITFLAFSTLSFSQKRGQVVALVPQNFTIESNSKASEYGKALCLEIQHRMPEYDDSYSVDMLEQVEINIENMKSMSLGEAESKGLVYLKHNGWLGYSFQRGENLPINIAVEINMRGSLYDNVIAPKNTDYDKSILPADFKDNDILSKLQDAQEDIWFNQVKRDLFDNKSSLVSDGSMTIESSPNEFINNLKKVLEDDDICKPSKVELCVDQRDVPVMSITFECELIDITLSTQGDITVGRSIENKYISLNHDKTVNVYDLFKEDIGLNDNTQKELCTFDKVCFSLDKYGLTTNMPNCSITKLALGEVIISDESTGNSVSLSFK</sequence>
<name>A0ABV9HWG4_9FLAO</name>